<dbReference type="GO" id="GO:0005886">
    <property type="term" value="C:plasma membrane"/>
    <property type="evidence" value="ECO:0007669"/>
    <property type="project" value="TreeGrafter"/>
</dbReference>
<comment type="similarity">
    <text evidence="1">Belongs to the ATP-dependent AMP-binding enzyme family.</text>
</comment>
<protein>
    <submittedName>
        <fullName evidence="7">Uncharacterized protein</fullName>
    </submittedName>
</protein>
<dbReference type="GO" id="GO:0016874">
    <property type="term" value="F:ligase activity"/>
    <property type="evidence" value="ECO:0007669"/>
    <property type="project" value="UniProtKB-KW"/>
</dbReference>
<reference evidence="7" key="1">
    <citation type="submission" date="2012-02" db="EMBL/GenBank/DDBJ databases">
        <title>Whole genome shotgun sequence of Gordonia otitidis NBRC 100426.</title>
        <authorList>
            <person name="Yoshida I."/>
            <person name="Hosoyama A."/>
            <person name="Tsuchikane K."/>
            <person name="Katsumata H."/>
            <person name="Yamazaki S."/>
            <person name="Fujita N."/>
        </authorList>
    </citation>
    <scope>NUCLEOTIDE SEQUENCE [LARGE SCALE GENOMIC DNA]</scope>
    <source>
        <strain evidence="7">NBRC 100426</strain>
    </source>
</reference>
<evidence type="ECO:0000256" key="4">
    <source>
        <dbReference type="ARBA" id="ARBA00023098"/>
    </source>
</evidence>
<evidence type="ECO:0000313" key="7">
    <source>
        <dbReference type="EMBL" id="GAB32800.1"/>
    </source>
</evidence>
<evidence type="ECO:0000259" key="6">
    <source>
        <dbReference type="Pfam" id="PF23024"/>
    </source>
</evidence>
<dbReference type="PANTHER" id="PTHR22754:SF32">
    <property type="entry name" value="DISCO-INTERACTING PROTEIN 2"/>
    <property type="match status" value="1"/>
</dbReference>
<feature type="domain" description="AMP-dependent synthetase/ligase" evidence="5">
    <location>
        <begin position="21"/>
        <end position="426"/>
    </location>
</feature>
<name>H5TH42_GORO1</name>
<evidence type="ECO:0000256" key="2">
    <source>
        <dbReference type="ARBA" id="ARBA00022598"/>
    </source>
</evidence>
<dbReference type="GO" id="GO:0070566">
    <property type="term" value="F:adenylyltransferase activity"/>
    <property type="evidence" value="ECO:0007669"/>
    <property type="project" value="TreeGrafter"/>
</dbReference>
<dbReference type="OrthoDB" id="3671040at2"/>
<dbReference type="InterPro" id="IPR000873">
    <property type="entry name" value="AMP-dep_synth/lig_dom"/>
</dbReference>
<gene>
    <name evidence="7" type="ORF">GOOTI_026_00160</name>
</gene>
<dbReference type="NCBIfam" id="NF004509">
    <property type="entry name" value="PRK05850.1"/>
    <property type="match status" value="1"/>
</dbReference>
<sequence>MDLTGSHKPKLSDQTIPSLLRARATAHPDRTAFSFIDYDVDAAGYEESLTFGELYDRVRVVAAELLSHGAAGDRAAILAPQSLDYIVAFLGAMEAGFIVVPLSVPMFGAHHDERISSALADCTPSVIFATTAVVDDVLPYAQEMSGVTPAVVEVDALDYDSPVADYPDTVRRNRTAVLQYTSGSTSAPRGVMVSHQNVVTNLDQLITDMFAHHGGWPDPDTVLVSWLPFYHDMGLLLGICGGVLSGRRTVDMSPMAFLQKPSRWITTMASYGKTFTSAPNFAYELAARRTTDDDLGGRDLSQVTAFMCGAERVHASTIRRFVDRFERDRLPENIVRPAYGLAEATLYVAALTPGRTAEGVGFDFEKLASGWARRSAAGQDGSELMSHGPERSVTFRIVDPETCQENPADKVGEIWVHGDNVPAGYWRNPELTDKVFGGWIADPAPTTPSGPWLRTGDLGVLSEGDLFITGRIKDLLIIDGRNHYPDDIEGTVTELTRGRVAAVSVDRGAGEQLVVVAEIKDRGQSIDFGELRGQITSAVTNRHGVRVADIVFVAPGSIPITTSGKTRRSAAGDHYRDGAFVRLDSAQ</sequence>
<keyword evidence="8" id="KW-1185">Reference proteome</keyword>
<evidence type="ECO:0000256" key="1">
    <source>
        <dbReference type="ARBA" id="ARBA00006432"/>
    </source>
</evidence>
<proteinExistence type="inferred from homology"/>
<dbReference type="InterPro" id="IPR040097">
    <property type="entry name" value="FAAL/FAAC"/>
</dbReference>
<dbReference type="EMBL" id="BAFB01000026">
    <property type="protein sequence ID" value="GAB32800.1"/>
    <property type="molecule type" value="Genomic_DNA"/>
</dbReference>
<dbReference type="Gene3D" id="3.30.300.30">
    <property type="match status" value="1"/>
</dbReference>
<dbReference type="CDD" id="cd05931">
    <property type="entry name" value="FAAL"/>
    <property type="match status" value="1"/>
</dbReference>
<keyword evidence="2" id="KW-0436">Ligase</keyword>
<dbReference type="GO" id="GO:0071766">
    <property type="term" value="P:Actinobacterium-type cell wall biogenesis"/>
    <property type="evidence" value="ECO:0007669"/>
    <property type="project" value="UniProtKB-ARBA"/>
</dbReference>
<dbReference type="FunFam" id="3.30.300.30:FF:000016">
    <property type="entry name" value="Fatty-acid-CoA ligase FadD26"/>
    <property type="match status" value="1"/>
</dbReference>
<keyword evidence="3" id="KW-0276">Fatty acid metabolism</keyword>
<evidence type="ECO:0000313" key="8">
    <source>
        <dbReference type="Proteomes" id="UP000005038"/>
    </source>
</evidence>
<dbReference type="InterPro" id="IPR025110">
    <property type="entry name" value="AMP-bd_C"/>
</dbReference>
<dbReference type="STRING" id="1108044.GOOTI_026_00160"/>
<dbReference type="InterPro" id="IPR042099">
    <property type="entry name" value="ANL_N_sf"/>
</dbReference>
<dbReference type="AlphaFoldDB" id="H5TH42"/>
<comment type="caution">
    <text evidence="7">The sequence shown here is derived from an EMBL/GenBank/DDBJ whole genome shotgun (WGS) entry which is preliminary data.</text>
</comment>
<dbReference type="PANTHER" id="PTHR22754">
    <property type="entry name" value="DISCO-INTERACTING PROTEIN 2 DIP2 -RELATED"/>
    <property type="match status" value="1"/>
</dbReference>
<dbReference type="Pfam" id="PF23024">
    <property type="entry name" value="AMP-dom_DIP2-like"/>
    <property type="match status" value="1"/>
</dbReference>
<accession>H5TH42</accession>
<dbReference type="PROSITE" id="PS00455">
    <property type="entry name" value="AMP_BINDING"/>
    <property type="match status" value="1"/>
</dbReference>
<dbReference type="SUPFAM" id="SSF56801">
    <property type="entry name" value="Acetyl-CoA synthetase-like"/>
    <property type="match status" value="1"/>
</dbReference>
<dbReference type="GO" id="GO:0006633">
    <property type="term" value="P:fatty acid biosynthetic process"/>
    <property type="evidence" value="ECO:0007669"/>
    <property type="project" value="TreeGrafter"/>
</dbReference>
<feature type="domain" description="AMP-binding enzyme C-terminal" evidence="6">
    <location>
        <begin position="474"/>
        <end position="578"/>
    </location>
</feature>
<evidence type="ECO:0000256" key="3">
    <source>
        <dbReference type="ARBA" id="ARBA00022832"/>
    </source>
</evidence>
<evidence type="ECO:0000259" key="5">
    <source>
        <dbReference type="Pfam" id="PF00501"/>
    </source>
</evidence>
<keyword evidence="4" id="KW-0443">Lipid metabolism</keyword>
<organism evidence="7 8">
    <name type="scientific">Gordonia otitidis (strain DSM 44809 / CCUG 52243 / JCM 12355 / NBRC 100426 / IFM 10032)</name>
    <dbReference type="NCBI Taxonomy" id="1108044"/>
    <lineage>
        <taxon>Bacteria</taxon>
        <taxon>Bacillati</taxon>
        <taxon>Actinomycetota</taxon>
        <taxon>Actinomycetes</taxon>
        <taxon>Mycobacteriales</taxon>
        <taxon>Gordoniaceae</taxon>
        <taxon>Gordonia</taxon>
    </lineage>
</organism>
<dbReference type="InterPro" id="IPR045851">
    <property type="entry name" value="AMP-bd_C_sf"/>
</dbReference>
<dbReference type="Gene3D" id="3.40.50.12780">
    <property type="entry name" value="N-terminal domain of ligase-like"/>
    <property type="match status" value="1"/>
</dbReference>
<dbReference type="Proteomes" id="UP000005038">
    <property type="component" value="Unassembled WGS sequence"/>
</dbReference>
<dbReference type="RefSeq" id="WP_007237064.1">
    <property type="nucleotide sequence ID" value="NZ_BAFB01000026.1"/>
</dbReference>
<dbReference type="Pfam" id="PF00501">
    <property type="entry name" value="AMP-binding"/>
    <property type="match status" value="1"/>
</dbReference>
<dbReference type="FunFam" id="3.40.50.12780:FF:000013">
    <property type="entry name" value="Long-chain-fatty-acid--AMP ligase FadD32"/>
    <property type="match status" value="1"/>
</dbReference>
<dbReference type="InterPro" id="IPR020845">
    <property type="entry name" value="AMP-binding_CS"/>
</dbReference>